<dbReference type="InterPro" id="IPR005502">
    <property type="entry name" value="Ribosyl_crysJ1"/>
</dbReference>
<keyword evidence="3" id="KW-1185">Reference proteome</keyword>
<evidence type="ECO:0000313" key="3">
    <source>
        <dbReference type="Proteomes" id="UP000639010"/>
    </source>
</evidence>
<gene>
    <name evidence="2" type="ORF">H4684_002940</name>
</gene>
<dbReference type="InterPro" id="IPR036705">
    <property type="entry name" value="Ribosyl_crysJ1_sf"/>
</dbReference>
<sequence length="406" mass="44246">MPLTGIGDDHLSMAGTMDIKAEVVQDVPMEPTQNHRPAPSVSLQRASAALASLFVGDSLAMPVHWYYNTADIERAFPGGIKDLEAAPEFHPSSIMSLHSTRRGGRSGQDQGQPGSPEIIGSVILKGRRHLWGQANRHYHHGMQAGDNTLNAHCARVLMRSIIENDGRYSRDHFLQSYIEFMTADPPRHRDTYAESYHRGFFANLVAGKPPHKCGARTHDTPSMGGLVTIGPLAISELLQGTALTTVQATCREHLFLTHPDESLGRICDGYVALVAGLLLREADESPDRHLLEAARTTMGLDLAQMAERARTDRDIVGGRYSTACYISDSWPSLLFLAFKYRTDLKAALLANTNLGGENAHRGAVLGGIVGLSCGMTVDDWFERLVDHQAIQAEMAALLSPFCTTGP</sequence>
<evidence type="ECO:0000313" key="2">
    <source>
        <dbReference type="EMBL" id="MBE1426275.1"/>
    </source>
</evidence>
<dbReference type="Pfam" id="PF03747">
    <property type="entry name" value="ADP_ribosyl_GH"/>
    <property type="match status" value="1"/>
</dbReference>
<comment type="caution">
    <text evidence="2">The sequence shown here is derived from an EMBL/GenBank/DDBJ whole genome shotgun (WGS) entry which is preliminary data.</text>
</comment>
<evidence type="ECO:0000256" key="1">
    <source>
        <dbReference type="SAM" id="MobiDB-lite"/>
    </source>
</evidence>
<reference evidence="2 3" key="1">
    <citation type="submission" date="2020-10" db="EMBL/GenBank/DDBJ databases">
        <title>Genomic Encyclopedia of Type Strains, Phase IV (KMG-IV): sequencing the most valuable type-strain genomes for metagenomic binning, comparative biology and taxonomic classification.</title>
        <authorList>
            <person name="Goeker M."/>
        </authorList>
    </citation>
    <scope>NUCLEOTIDE SEQUENCE [LARGE SCALE GENOMIC DNA]</scope>
    <source>
        <strain evidence="2 3">DSM 4194</strain>
    </source>
</reference>
<dbReference type="PANTHER" id="PTHR16222">
    <property type="entry name" value="ADP-RIBOSYLGLYCOHYDROLASE"/>
    <property type="match status" value="1"/>
</dbReference>
<dbReference type="Proteomes" id="UP000639010">
    <property type="component" value="Unassembled WGS sequence"/>
</dbReference>
<accession>A0ABR9H6G3</accession>
<dbReference type="PANTHER" id="PTHR16222:SF34">
    <property type="entry name" value="ADP-RIBOSYLGLYCOHYDROLASE"/>
    <property type="match status" value="1"/>
</dbReference>
<dbReference type="RefSeq" id="WP_225940458.1">
    <property type="nucleotide sequence ID" value="NZ_JADBGG010000024.1"/>
</dbReference>
<dbReference type="EMBL" id="JADBGG010000024">
    <property type="protein sequence ID" value="MBE1426275.1"/>
    <property type="molecule type" value="Genomic_DNA"/>
</dbReference>
<dbReference type="Gene3D" id="1.10.4080.10">
    <property type="entry name" value="ADP-ribosylation/Crystallin J1"/>
    <property type="match status" value="1"/>
</dbReference>
<proteinExistence type="predicted"/>
<organism evidence="2 3">
    <name type="scientific">Desulfomicrobium macestii</name>
    <dbReference type="NCBI Taxonomy" id="90731"/>
    <lineage>
        <taxon>Bacteria</taxon>
        <taxon>Pseudomonadati</taxon>
        <taxon>Thermodesulfobacteriota</taxon>
        <taxon>Desulfovibrionia</taxon>
        <taxon>Desulfovibrionales</taxon>
        <taxon>Desulfomicrobiaceae</taxon>
        <taxon>Desulfomicrobium</taxon>
    </lineage>
</organism>
<dbReference type="SUPFAM" id="SSF101478">
    <property type="entry name" value="ADP-ribosylglycohydrolase"/>
    <property type="match status" value="1"/>
</dbReference>
<protein>
    <submittedName>
        <fullName evidence="2">ADP-ribosylglycohydrolase</fullName>
    </submittedName>
</protein>
<feature type="region of interest" description="Disordered" evidence="1">
    <location>
        <begin position="95"/>
        <end position="118"/>
    </location>
</feature>
<name>A0ABR9H6G3_9BACT</name>
<dbReference type="InterPro" id="IPR050792">
    <property type="entry name" value="ADP-ribosylglycohydrolase"/>
</dbReference>